<proteinExistence type="predicted"/>
<evidence type="ECO:0000256" key="3">
    <source>
        <dbReference type="SAM" id="MobiDB-lite"/>
    </source>
</evidence>
<dbReference type="RefSeq" id="WP_184939310.1">
    <property type="nucleotide sequence ID" value="NZ_JACHJJ010000003.1"/>
</dbReference>
<dbReference type="InterPro" id="IPR028098">
    <property type="entry name" value="Glyco_trans_4-like_N"/>
</dbReference>
<keyword evidence="1" id="KW-0328">Glycosyltransferase</keyword>
<dbReference type="Pfam" id="PF13692">
    <property type="entry name" value="Glyco_trans_1_4"/>
    <property type="match status" value="1"/>
</dbReference>
<dbReference type="InterPro" id="IPR050194">
    <property type="entry name" value="Glycosyltransferase_grp1"/>
</dbReference>
<name>A0A841CXC9_PLAVE</name>
<dbReference type="PANTHER" id="PTHR45947">
    <property type="entry name" value="SULFOQUINOVOSYL TRANSFERASE SQD2"/>
    <property type="match status" value="1"/>
</dbReference>
<dbReference type="PANTHER" id="PTHR45947:SF3">
    <property type="entry name" value="SULFOQUINOVOSYL TRANSFERASE SQD2"/>
    <property type="match status" value="1"/>
</dbReference>
<sequence length="410" mass="40916">MSGPAGGSASALAESAAESATGGPAGGGVPSVLHVAQPVEGGVAGYVAAAAADQARRGWDVAVACPGRGRLPADLAALGVRWLEWEAGRSPGPGVPGEARRLRALVRQTCPHAVHLHSSKAGLAGRLALRGAVPTLFQPHGWSWLAARGATARAALAWERAAARWTGLLVCVGEGEAALARGQGLRGEVAVVRNGVDLGRFRPAGAGARAEARALLGLPGHAPLALCAGRVTRQKGQDVLAGAWDMVAAECPDALLAVVGDGDLLPSLRASAGPGVVFAGAVGDVRPWYAAADLVVLPSRWEGLPLTALEALASGLAVVASDVPGLSEVVTRKVGALVPPEDAAALARAVAVRLRQPALAREEGEAGVRRAGDFDLRVSLGRLAALTSGIIGKMGGVARAGAGATGATAG</sequence>
<feature type="compositionally biased region" description="Low complexity" evidence="3">
    <location>
        <begin position="7"/>
        <end position="22"/>
    </location>
</feature>
<feature type="domain" description="Glycosyltransferase subfamily 4-like N-terminal" evidence="4">
    <location>
        <begin position="41"/>
        <end position="195"/>
    </location>
</feature>
<evidence type="ECO:0000313" key="5">
    <source>
        <dbReference type="EMBL" id="MBB5962060.1"/>
    </source>
</evidence>
<evidence type="ECO:0000259" key="4">
    <source>
        <dbReference type="Pfam" id="PF13579"/>
    </source>
</evidence>
<keyword evidence="2 5" id="KW-0808">Transferase</keyword>
<comment type="caution">
    <text evidence="5">The sequence shown here is derived from an EMBL/GenBank/DDBJ whole genome shotgun (WGS) entry which is preliminary data.</text>
</comment>
<dbReference type="Pfam" id="PF13579">
    <property type="entry name" value="Glyco_trans_4_4"/>
    <property type="match status" value="1"/>
</dbReference>
<accession>A0A841CXC9</accession>
<evidence type="ECO:0000256" key="1">
    <source>
        <dbReference type="ARBA" id="ARBA00022676"/>
    </source>
</evidence>
<organism evidence="5 6">
    <name type="scientific">Planomonospora venezuelensis</name>
    <dbReference type="NCBI Taxonomy" id="1999"/>
    <lineage>
        <taxon>Bacteria</taxon>
        <taxon>Bacillati</taxon>
        <taxon>Actinomycetota</taxon>
        <taxon>Actinomycetes</taxon>
        <taxon>Streptosporangiales</taxon>
        <taxon>Streptosporangiaceae</taxon>
        <taxon>Planomonospora</taxon>
    </lineage>
</organism>
<feature type="region of interest" description="Disordered" evidence="3">
    <location>
        <begin position="1"/>
        <end position="25"/>
    </location>
</feature>
<keyword evidence="6" id="KW-1185">Reference proteome</keyword>
<dbReference type="EMBL" id="JACHJJ010000003">
    <property type="protein sequence ID" value="MBB5962060.1"/>
    <property type="molecule type" value="Genomic_DNA"/>
</dbReference>
<protein>
    <submittedName>
        <fullName evidence="5">Glycosyltransferase involved in cell wall biosynthesis</fullName>
    </submittedName>
</protein>
<dbReference type="Gene3D" id="3.40.50.2000">
    <property type="entry name" value="Glycogen Phosphorylase B"/>
    <property type="match status" value="2"/>
</dbReference>
<evidence type="ECO:0000256" key="2">
    <source>
        <dbReference type="ARBA" id="ARBA00022679"/>
    </source>
</evidence>
<gene>
    <name evidence="5" type="ORF">FHS22_001319</name>
</gene>
<dbReference type="GO" id="GO:0016758">
    <property type="term" value="F:hexosyltransferase activity"/>
    <property type="evidence" value="ECO:0007669"/>
    <property type="project" value="TreeGrafter"/>
</dbReference>
<dbReference type="GO" id="GO:1901137">
    <property type="term" value="P:carbohydrate derivative biosynthetic process"/>
    <property type="evidence" value="ECO:0007669"/>
    <property type="project" value="UniProtKB-ARBA"/>
</dbReference>
<reference evidence="5 6" key="1">
    <citation type="submission" date="2020-08" db="EMBL/GenBank/DDBJ databases">
        <title>Genomic Encyclopedia of Type Strains, Phase III (KMG-III): the genomes of soil and plant-associated and newly described type strains.</title>
        <authorList>
            <person name="Whitman W."/>
        </authorList>
    </citation>
    <scope>NUCLEOTIDE SEQUENCE [LARGE SCALE GENOMIC DNA]</scope>
    <source>
        <strain evidence="5 6">CECT 3303</strain>
    </source>
</reference>
<dbReference type="Proteomes" id="UP000562352">
    <property type="component" value="Unassembled WGS sequence"/>
</dbReference>
<dbReference type="AlphaFoldDB" id="A0A841CXC9"/>
<dbReference type="SUPFAM" id="SSF53756">
    <property type="entry name" value="UDP-Glycosyltransferase/glycogen phosphorylase"/>
    <property type="match status" value="1"/>
</dbReference>
<evidence type="ECO:0000313" key="6">
    <source>
        <dbReference type="Proteomes" id="UP000562352"/>
    </source>
</evidence>